<name>A0A2C5XXG8_9HYPO</name>
<dbReference type="AlphaFoldDB" id="A0A2C5XXG8"/>
<comment type="caution">
    <text evidence="1">The sequence shown here is derived from an EMBL/GenBank/DDBJ whole genome shotgun (WGS) entry which is preliminary data.</text>
</comment>
<keyword evidence="2" id="KW-1185">Reference proteome</keyword>
<evidence type="ECO:0000313" key="1">
    <source>
        <dbReference type="EMBL" id="PHH61945.1"/>
    </source>
</evidence>
<protein>
    <submittedName>
        <fullName evidence="1">Uncharacterized protein</fullName>
    </submittedName>
</protein>
<accession>A0A2C5XXG8</accession>
<evidence type="ECO:0000313" key="2">
    <source>
        <dbReference type="Proteomes" id="UP000226192"/>
    </source>
</evidence>
<dbReference type="Proteomes" id="UP000226192">
    <property type="component" value="Unassembled WGS sequence"/>
</dbReference>
<sequence length="259" mass="29451">MKTELTGLLLWAVLQGKERIREECFGMACVEAIVRTYPANLWINIEAQFGLGHSILEKAILGSLQVVEPERLIKFLEWTTSNALEQNQICWAMGAASDPSAYFDFLGFLTSLLILPISKDNKWPKRPCQLPVGLLVDKGFFLVDLHGQDRIGLAGYIRDKLRHRAETWTYDGWLDDIKPETSRLTGTVGELLHRTTMGYAYKCKAKVPCITEWREGHPYLPGDAVEAFKFWLHTLEIGAPLCITFSNKFRCQGWWLNGS</sequence>
<gene>
    <name evidence="1" type="ORF">CDD81_7694</name>
</gene>
<dbReference type="EMBL" id="NJET01000086">
    <property type="protein sequence ID" value="PHH61945.1"/>
    <property type="molecule type" value="Genomic_DNA"/>
</dbReference>
<reference evidence="1 2" key="1">
    <citation type="submission" date="2017-06" db="EMBL/GenBank/DDBJ databases">
        <title>Ant-infecting Ophiocordyceps genomes reveal a high diversity of potential behavioral manipulation genes and a possible major role for enterotoxins.</title>
        <authorList>
            <person name="De Bekker C."/>
            <person name="Evans H.C."/>
            <person name="Brachmann A."/>
            <person name="Hughes D.P."/>
        </authorList>
    </citation>
    <scope>NUCLEOTIDE SEQUENCE [LARGE SCALE GENOMIC DNA]</scope>
    <source>
        <strain evidence="1 2">Map64</strain>
    </source>
</reference>
<proteinExistence type="predicted"/>
<organism evidence="1 2">
    <name type="scientific">Ophiocordyceps australis</name>
    <dbReference type="NCBI Taxonomy" id="1399860"/>
    <lineage>
        <taxon>Eukaryota</taxon>
        <taxon>Fungi</taxon>
        <taxon>Dikarya</taxon>
        <taxon>Ascomycota</taxon>
        <taxon>Pezizomycotina</taxon>
        <taxon>Sordariomycetes</taxon>
        <taxon>Hypocreomycetidae</taxon>
        <taxon>Hypocreales</taxon>
        <taxon>Ophiocordycipitaceae</taxon>
        <taxon>Ophiocordyceps</taxon>
    </lineage>
</organism>